<keyword evidence="2" id="KW-1185">Reference proteome</keyword>
<name>A0ABM1B6W2_LIMPO</name>
<reference evidence="3" key="1">
    <citation type="submission" date="2025-08" db="UniProtKB">
        <authorList>
            <consortium name="RefSeq"/>
        </authorList>
    </citation>
    <scope>IDENTIFICATION</scope>
    <source>
        <tissue evidence="3">Muscle</tissue>
    </source>
</reference>
<dbReference type="RefSeq" id="XP_013776005.2">
    <property type="nucleotide sequence ID" value="XM_013920551.2"/>
</dbReference>
<feature type="region of interest" description="Disordered" evidence="1">
    <location>
        <begin position="237"/>
        <end position="257"/>
    </location>
</feature>
<dbReference type="Proteomes" id="UP000694941">
    <property type="component" value="Unplaced"/>
</dbReference>
<proteinExistence type="predicted"/>
<accession>A0ABM1B6W2</accession>
<evidence type="ECO:0000313" key="3">
    <source>
        <dbReference type="RefSeq" id="XP_013776005.2"/>
    </source>
</evidence>
<protein>
    <submittedName>
        <fullName evidence="3">Uncharacterized protein LOC106460810</fullName>
    </submittedName>
</protein>
<organism evidence="2 3">
    <name type="scientific">Limulus polyphemus</name>
    <name type="common">Atlantic horseshoe crab</name>
    <dbReference type="NCBI Taxonomy" id="6850"/>
    <lineage>
        <taxon>Eukaryota</taxon>
        <taxon>Metazoa</taxon>
        <taxon>Ecdysozoa</taxon>
        <taxon>Arthropoda</taxon>
        <taxon>Chelicerata</taxon>
        <taxon>Merostomata</taxon>
        <taxon>Xiphosura</taxon>
        <taxon>Limulidae</taxon>
        <taxon>Limulus</taxon>
    </lineage>
</organism>
<feature type="compositionally biased region" description="Basic and acidic residues" evidence="1">
    <location>
        <begin position="244"/>
        <end position="257"/>
    </location>
</feature>
<dbReference type="GeneID" id="106460810"/>
<sequence>MLKDFPLVTTGSILMKTCILVLLLWPVKGFVVFDEDKRQDLVPFPRVGRSFWSWTEDKRQGLVPFPRVGRSTDKRQGLIPFPRIGRSYSIPQNEIIDDVENSFDKELWYTPSFKLFSSELTPRIGRKKRSVASSNDDTQDKDYHSWYQGLSPYEKHYHRNLRQLVPAPRLGRSFNSLIGSQSTHLPSSFHDEEGDDKRSAFTPRIGRDPITPRIGRSEGNIGTNLHAAFAPRLGRTAFTPRLGRSHDHSKHGTETEA</sequence>
<evidence type="ECO:0000313" key="2">
    <source>
        <dbReference type="Proteomes" id="UP000694941"/>
    </source>
</evidence>
<gene>
    <name evidence="3" type="primary">LOC106460810</name>
</gene>
<evidence type="ECO:0000256" key="1">
    <source>
        <dbReference type="SAM" id="MobiDB-lite"/>
    </source>
</evidence>
<feature type="region of interest" description="Disordered" evidence="1">
    <location>
        <begin position="181"/>
        <end position="221"/>
    </location>
</feature>
<feature type="compositionally biased region" description="Basic and acidic residues" evidence="1">
    <location>
        <begin position="189"/>
        <end position="199"/>
    </location>
</feature>